<dbReference type="RefSeq" id="WP_222824506.1">
    <property type="nucleotide sequence ID" value="NZ_JAHWXP010000002.1"/>
</dbReference>
<protein>
    <recommendedName>
        <fullName evidence="3">DNA helicase</fullName>
    </recommendedName>
</protein>
<dbReference type="NCBIfam" id="NF004629">
    <property type="entry name" value="PRK05973.1"/>
    <property type="match status" value="1"/>
</dbReference>
<dbReference type="Gene3D" id="3.40.50.300">
    <property type="entry name" value="P-loop containing nucleotide triphosphate hydrolases"/>
    <property type="match status" value="1"/>
</dbReference>
<reference evidence="1 2" key="1">
    <citation type="submission" date="2021-07" db="EMBL/GenBank/DDBJ databases">
        <title>Alteriqipengyuania abyssalis NZ-12B nov, sp.nov isolated from deep sea sponge in pacific ocean.</title>
        <authorList>
            <person name="Tareen S."/>
            <person name="Wink J."/>
        </authorList>
    </citation>
    <scope>NUCLEOTIDE SEQUENCE [LARGE SCALE GENOMIC DNA]</scope>
    <source>
        <strain evidence="1 2">NZ-12B</strain>
    </source>
</reference>
<sequence>MPLSQPIYKLKRRAKLLAREAGIPLHAAQDRIARGEGYHTWSLLSGKHAEPSRAAPILPGLANGDLVLLAARPRQGKTRIGLRLLVDAVRASRRAVFFTLEFTEAQTLALLAEMGAGDDLPEIVATDDIDAASIGEHLAGAAPGSVAVIDYLQLLDQRRETPVLADQVAALRDFAQTSGAILAFISQVDRAFEPSVAQLPCLANLRLPNPVPLEFFAKACFAHAGETQVQAIC</sequence>
<comment type="caution">
    <text evidence="1">The sequence shown here is derived from an EMBL/GenBank/DDBJ whole genome shotgun (WGS) entry which is preliminary data.</text>
</comment>
<keyword evidence="2" id="KW-1185">Reference proteome</keyword>
<evidence type="ECO:0000313" key="2">
    <source>
        <dbReference type="Proteomes" id="UP000759298"/>
    </source>
</evidence>
<evidence type="ECO:0000313" key="1">
    <source>
        <dbReference type="EMBL" id="MBY8336905.1"/>
    </source>
</evidence>
<gene>
    <name evidence="1" type="ORF">KYN89_07570</name>
</gene>
<proteinExistence type="predicted"/>
<dbReference type="EMBL" id="JAHWXP010000002">
    <property type="protein sequence ID" value="MBY8336905.1"/>
    <property type="molecule type" value="Genomic_DNA"/>
</dbReference>
<dbReference type="Proteomes" id="UP000759298">
    <property type="component" value="Unassembled WGS sequence"/>
</dbReference>
<organism evidence="1 2">
    <name type="scientific">Alteriqipengyuania abyssalis</name>
    <dbReference type="NCBI Taxonomy" id="2860200"/>
    <lineage>
        <taxon>Bacteria</taxon>
        <taxon>Pseudomonadati</taxon>
        <taxon>Pseudomonadota</taxon>
        <taxon>Alphaproteobacteria</taxon>
        <taxon>Sphingomonadales</taxon>
        <taxon>Erythrobacteraceae</taxon>
        <taxon>Alteriqipengyuania</taxon>
    </lineage>
</organism>
<evidence type="ECO:0008006" key="3">
    <source>
        <dbReference type="Google" id="ProtNLM"/>
    </source>
</evidence>
<accession>A0ABS7PCW3</accession>
<dbReference type="SUPFAM" id="SSF52540">
    <property type="entry name" value="P-loop containing nucleoside triphosphate hydrolases"/>
    <property type="match status" value="1"/>
</dbReference>
<dbReference type="InterPro" id="IPR027417">
    <property type="entry name" value="P-loop_NTPase"/>
</dbReference>
<name>A0ABS7PCW3_9SPHN</name>